<dbReference type="Pfam" id="PF04572">
    <property type="entry name" value="Gb3_synth"/>
    <property type="match status" value="1"/>
</dbReference>
<dbReference type="InterPro" id="IPR007652">
    <property type="entry name" value="A1-4-GlycosylTfrase_dom"/>
</dbReference>
<organism evidence="9 10">
    <name type="scientific">Sitophilus oryzae</name>
    <name type="common">Rice weevil</name>
    <name type="synonym">Curculio oryzae</name>
    <dbReference type="NCBI Taxonomy" id="7048"/>
    <lineage>
        <taxon>Eukaryota</taxon>
        <taxon>Metazoa</taxon>
        <taxon>Ecdysozoa</taxon>
        <taxon>Arthropoda</taxon>
        <taxon>Hexapoda</taxon>
        <taxon>Insecta</taxon>
        <taxon>Pterygota</taxon>
        <taxon>Neoptera</taxon>
        <taxon>Endopterygota</taxon>
        <taxon>Coleoptera</taxon>
        <taxon>Polyphaga</taxon>
        <taxon>Cucujiformia</taxon>
        <taxon>Curculionidae</taxon>
        <taxon>Dryophthorinae</taxon>
        <taxon>Sitophilus</taxon>
    </lineage>
</organism>
<feature type="transmembrane region" description="Helical" evidence="7">
    <location>
        <begin position="6"/>
        <end position="26"/>
    </location>
</feature>
<dbReference type="GO" id="GO:0035248">
    <property type="term" value="F:alpha-1,4-N-acetylgalactosaminyltransferase activity"/>
    <property type="evidence" value="ECO:0007669"/>
    <property type="project" value="TreeGrafter"/>
</dbReference>
<dbReference type="GeneID" id="115879227"/>
<evidence type="ECO:0000256" key="7">
    <source>
        <dbReference type="SAM" id="Phobius"/>
    </source>
</evidence>
<keyword evidence="3" id="KW-0328">Glycosyltransferase</keyword>
<dbReference type="InterPro" id="IPR051981">
    <property type="entry name" value="Glycosyltransf_32"/>
</dbReference>
<dbReference type="Gene3D" id="3.90.550.20">
    <property type="match status" value="1"/>
</dbReference>
<keyword evidence="5" id="KW-0333">Golgi apparatus</keyword>
<dbReference type="GO" id="GO:0006688">
    <property type="term" value="P:glycosphingolipid biosynthetic process"/>
    <property type="evidence" value="ECO:0007669"/>
    <property type="project" value="TreeGrafter"/>
</dbReference>
<dbReference type="FunCoup" id="A0A6J2XJW3">
    <property type="interactions" value="31"/>
</dbReference>
<dbReference type="KEGG" id="soy:115879227"/>
<evidence type="ECO:0000259" key="8">
    <source>
        <dbReference type="Pfam" id="PF04572"/>
    </source>
</evidence>
<feature type="domain" description="Alpha 1,4-glycosyltransferase" evidence="8">
    <location>
        <begin position="226"/>
        <end position="350"/>
    </location>
</feature>
<sequence length="356" mass="41397">MHKSTYIKLVFAFLFTVFIIQCFVYVKSISFYKRYHKYYPEKNEVYCHFLPVFDTLPSVKDEDIVKDKSIFFLETSCNSYHSEKILINGRQACAVESAARMNPNRTVYLFYASPGVFQDDQSESDGLIRNLMSYSNIKLQYLNIKKFVQGTPVEKLWTDEKIYKSKYVLPHMSDILRYLTLWKYGGIYIDLDVIVTKNLDPLGTNFAGAQDADSLNSALIGFSSRGKGHQYANDCVHDLAENFNGDVWGANGPHIITKLASKLCGGDVKDFFGKWCSHFHIYTVDVFYAVPFLSWQDFFDNNQLDTIKNKTKNSYIIHLWNKLSFERKIPVYDDVPYLDFARKFCPGTVRYLEEYF</sequence>
<protein>
    <submittedName>
        <fullName evidence="10">Lactosylceramide 4-alpha-galactosyltransferase-like</fullName>
    </submittedName>
</protein>
<evidence type="ECO:0000313" key="10">
    <source>
        <dbReference type="RefSeq" id="XP_030751788.1"/>
    </source>
</evidence>
<gene>
    <name evidence="10" type="primary">LOC115879227</name>
</gene>
<dbReference type="SUPFAM" id="SSF53448">
    <property type="entry name" value="Nucleotide-diphospho-sugar transferases"/>
    <property type="match status" value="1"/>
</dbReference>
<dbReference type="AlphaFoldDB" id="A0A6J2XJW3"/>
<evidence type="ECO:0000256" key="4">
    <source>
        <dbReference type="ARBA" id="ARBA00022679"/>
    </source>
</evidence>
<reference evidence="10" key="1">
    <citation type="submission" date="2025-08" db="UniProtKB">
        <authorList>
            <consortium name="RefSeq"/>
        </authorList>
    </citation>
    <scope>IDENTIFICATION</scope>
    <source>
        <tissue evidence="10">Gonads</tissue>
    </source>
</reference>
<comment type="similarity">
    <text evidence="2">Belongs to the glycosyltransferase 32 family.</text>
</comment>
<dbReference type="Proteomes" id="UP000504635">
    <property type="component" value="Unplaced"/>
</dbReference>
<keyword evidence="7" id="KW-0812">Transmembrane</keyword>
<dbReference type="Pfam" id="PF04488">
    <property type="entry name" value="Gly_transf_sug"/>
    <property type="match status" value="1"/>
</dbReference>
<dbReference type="InterPro" id="IPR029044">
    <property type="entry name" value="Nucleotide-diphossugar_trans"/>
</dbReference>
<proteinExistence type="inferred from homology"/>
<evidence type="ECO:0000256" key="2">
    <source>
        <dbReference type="ARBA" id="ARBA00009003"/>
    </source>
</evidence>
<evidence type="ECO:0000256" key="6">
    <source>
        <dbReference type="ARBA" id="ARBA00023136"/>
    </source>
</evidence>
<dbReference type="PANTHER" id="PTHR12042">
    <property type="entry name" value="LACTOSYLCERAMIDE 4-ALPHA-GALACTOSYLTRANSFERASE ALPHA- 1,4-GALACTOSYLTRANSFERASE"/>
    <property type="match status" value="1"/>
</dbReference>
<evidence type="ECO:0000256" key="3">
    <source>
        <dbReference type="ARBA" id="ARBA00022676"/>
    </source>
</evidence>
<dbReference type="OrthoDB" id="409543at2759"/>
<accession>A0A6J2XJW3</accession>
<dbReference type="InterPro" id="IPR007577">
    <property type="entry name" value="GlycoTrfase_DXD_sugar-bd_CS"/>
</dbReference>
<dbReference type="GO" id="GO:0000139">
    <property type="term" value="C:Golgi membrane"/>
    <property type="evidence" value="ECO:0007669"/>
    <property type="project" value="UniProtKB-SubCell"/>
</dbReference>
<keyword evidence="4" id="KW-0808">Transferase</keyword>
<evidence type="ECO:0000256" key="1">
    <source>
        <dbReference type="ARBA" id="ARBA00004323"/>
    </source>
</evidence>
<keyword evidence="6 7" id="KW-0472">Membrane</keyword>
<keyword evidence="9" id="KW-1185">Reference proteome</keyword>
<comment type="subcellular location">
    <subcellularLocation>
        <location evidence="1">Golgi apparatus membrane</location>
        <topology evidence="1">Single-pass type II membrane protein</topology>
    </subcellularLocation>
</comment>
<dbReference type="InParanoid" id="A0A6J2XJW3"/>
<keyword evidence="7" id="KW-1133">Transmembrane helix</keyword>
<name>A0A6J2XJW3_SITOR</name>
<dbReference type="PANTHER" id="PTHR12042:SF21">
    <property type="entry name" value="ALPHA1,4-GALACTOSYLTRANSFERASE 1-RELATED"/>
    <property type="match status" value="1"/>
</dbReference>
<evidence type="ECO:0000256" key="5">
    <source>
        <dbReference type="ARBA" id="ARBA00023034"/>
    </source>
</evidence>
<evidence type="ECO:0000313" key="9">
    <source>
        <dbReference type="Proteomes" id="UP000504635"/>
    </source>
</evidence>
<dbReference type="RefSeq" id="XP_030751788.1">
    <property type="nucleotide sequence ID" value="XM_030895928.1"/>
</dbReference>